<gene>
    <name evidence="2" type="ORF">ARMGADRAFT_1060061</name>
</gene>
<feature type="region of interest" description="Disordered" evidence="1">
    <location>
        <begin position="1"/>
        <end position="21"/>
    </location>
</feature>
<evidence type="ECO:0000313" key="2">
    <source>
        <dbReference type="EMBL" id="PBK98094.1"/>
    </source>
</evidence>
<evidence type="ECO:0000313" key="3">
    <source>
        <dbReference type="Proteomes" id="UP000217790"/>
    </source>
</evidence>
<evidence type="ECO:0000256" key="1">
    <source>
        <dbReference type="SAM" id="MobiDB-lite"/>
    </source>
</evidence>
<sequence>MSAVVSTKKTEGRLRQSSKESSLAGKVTLECMKLRRTEKNWEPTGSNLNMDGVVFVKANKGTRYGFKIANATLILPFSMLYYQTGSVKTADDAPLPPGQSLTIGYGMNGTRPHGYYVPEGQEVDVGFLKLFFSTEPSRECFISGGEDAFPMPYNKRREGAVVNFCEPAIPWSVYENLTDSDFDDSEDDSDFD</sequence>
<organism evidence="2 3">
    <name type="scientific">Armillaria gallica</name>
    <name type="common">Bulbous honey fungus</name>
    <name type="synonym">Armillaria bulbosa</name>
    <dbReference type="NCBI Taxonomy" id="47427"/>
    <lineage>
        <taxon>Eukaryota</taxon>
        <taxon>Fungi</taxon>
        <taxon>Dikarya</taxon>
        <taxon>Basidiomycota</taxon>
        <taxon>Agaricomycotina</taxon>
        <taxon>Agaricomycetes</taxon>
        <taxon>Agaricomycetidae</taxon>
        <taxon>Agaricales</taxon>
        <taxon>Marasmiineae</taxon>
        <taxon>Physalacriaceae</taxon>
        <taxon>Armillaria</taxon>
    </lineage>
</organism>
<dbReference type="AlphaFoldDB" id="A0A2H3DW56"/>
<accession>A0A2H3DW56</accession>
<reference evidence="3" key="1">
    <citation type="journal article" date="2017" name="Nat. Ecol. Evol.">
        <title>Genome expansion and lineage-specific genetic innovations in the forest pathogenic fungi Armillaria.</title>
        <authorList>
            <person name="Sipos G."/>
            <person name="Prasanna A.N."/>
            <person name="Walter M.C."/>
            <person name="O'Connor E."/>
            <person name="Balint B."/>
            <person name="Krizsan K."/>
            <person name="Kiss B."/>
            <person name="Hess J."/>
            <person name="Varga T."/>
            <person name="Slot J."/>
            <person name="Riley R."/>
            <person name="Boka B."/>
            <person name="Rigling D."/>
            <person name="Barry K."/>
            <person name="Lee J."/>
            <person name="Mihaltcheva S."/>
            <person name="LaButti K."/>
            <person name="Lipzen A."/>
            <person name="Waldron R."/>
            <person name="Moloney N.M."/>
            <person name="Sperisen C."/>
            <person name="Kredics L."/>
            <person name="Vagvoelgyi C."/>
            <person name="Patrignani A."/>
            <person name="Fitzpatrick D."/>
            <person name="Nagy I."/>
            <person name="Doyle S."/>
            <person name="Anderson J.B."/>
            <person name="Grigoriev I.V."/>
            <person name="Gueldener U."/>
            <person name="Muensterkoetter M."/>
            <person name="Nagy L.G."/>
        </authorList>
    </citation>
    <scope>NUCLEOTIDE SEQUENCE [LARGE SCALE GENOMIC DNA]</scope>
    <source>
        <strain evidence="3">Ar21-2</strain>
    </source>
</reference>
<dbReference type="OrthoDB" id="3223806at2759"/>
<proteinExistence type="predicted"/>
<keyword evidence="3" id="KW-1185">Reference proteome</keyword>
<name>A0A2H3DW56_ARMGA</name>
<dbReference type="EMBL" id="KZ293648">
    <property type="protein sequence ID" value="PBK98094.1"/>
    <property type="molecule type" value="Genomic_DNA"/>
</dbReference>
<dbReference type="Proteomes" id="UP000217790">
    <property type="component" value="Unassembled WGS sequence"/>
</dbReference>
<feature type="compositionally biased region" description="Basic and acidic residues" evidence="1">
    <location>
        <begin position="8"/>
        <end position="18"/>
    </location>
</feature>
<protein>
    <submittedName>
        <fullName evidence="2">Uncharacterized protein</fullName>
    </submittedName>
</protein>
<dbReference type="InParanoid" id="A0A2H3DW56"/>